<evidence type="ECO:0000313" key="2">
    <source>
        <dbReference type="Proteomes" id="UP000299102"/>
    </source>
</evidence>
<comment type="caution">
    <text evidence="1">The sequence shown here is derived from an EMBL/GenBank/DDBJ whole genome shotgun (WGS) entry which is preliminary data.</text>
</comment>
<gene>
    <name evidence="1" type="ORF">EVAR_52140_1</name>
</gene>
<sequence>MVMTCNVGGSESKDSGRSMNIVRKFYRQESSLKPSNVVVVYSASKELVTRGPTASPRSDKGTGSRLRTTEMTDMSLTRVRTNHLLRVSDAVTVLSRPGPSLNLDLRVGRPVANRHAHGFNWPCDEPCRACVRVTNGNIRDVLALSARGRASIAARQNAFTVAVLDLRSSYKEAYGQITAFYRSDHTNDIDGYYFTEIDRSVAERLPPLHYYVLRLCRVTDAVAMWRL</sequence>
<dbReference type="EMBL" id="BGZK01002586">
    <property type="protein sequence ID" value="GBP95112.1"/>
    <property type="molecule type" value="Genomic_DNA"/>
</dbReference>
<proteinExistence type="predicted"/>
<evidence type="ECO:0000313" key="1">
    <source>
        <dbReference type="EMBL" id="GBP95112.1"/>
    </source>
</evidence>
<name>A0A4C2A5N5_EUMVA</name>
<dbReference type="Proteomes" id="UP000299102">
    <property type="component" value="Unassembled WGS sequence"/>
</dbReference>
<reference evidence="1 2" key="1">
    <citation type="journal article" date="2019" name="Commun. Biol.">
        <title>The bagworm genome reveals a unique fibroin gene that provides high tensile strength.</title>
        <authorList>
            <person name="Kono N."/>
            <person name="Nakamura H."/>
            <person name="Ohtoshi R."/>
            <person name="Tomita M."/>
            <person name="Numata K."/>
            <person name="Arakawa K."/>
        </authorList>
    </citation>
    <scope>NUCLEOTIDE SEQUENCE [LARGE SCALE GENOMIC DNA]</scope>
</reference>
<organism evidence="1 2">
    <name type="scientific">Eumeta variegata</name>
    <name type="common">Bagworm moth</name>
    <name type="synonym">Eumeta japonica</name>
    <dbReference type="NCBI Taxonomy" id="151549"/>
    <lineage>
        <taxon>Eukaryota</taxon>
        <taxon>Metazoa</taxon>
        <taxon>Ecdysozoa</taxon>
        <taxon>Arthropoda</taxon>
        <taxon>Hexapoda</taxon>
        <taxon>Insecta</taxon>
        <taxon>Pterygota</taxon>
        <taxon>Neoptera</taxon>
        <taxon>Endopterygota</taxon>
        <taxon>Lepidoptera</taxon>
        <taxon>Glossata</taxon>
        <taxon>Ditrysia</taxon>
        <taxon>Tineoidea</taxon>
        <taxon>Psychidae</taxon>
        <taxon>Oiketicinae</taxon>
        <taxon>Eumeta</taxon>
    </lineage>
</organism>
<dbReference type="AlphaFoldDB" id="A0A4C2A5N5"/>
<protein>
    <submittedName>
        <fullName evidence="1">Uncharacterized protein</fullName>
    </submittedName>
</protein>
<accession>A0A4C2A5N5</accession>
<keyword evidence="2" id="KW-1185">Reference proteome</keyword>